<dbReference type="SUPFAM" id="SSF55785">
    <property type="entry name" value="PYP-like sensor domain (PAS domain)"/>
    <property type="match status" value="1"/>
</dbReference>
<dbReference type="Gene3D" id="3.30.450.20">
    <property type="entry name" value="PAS domain"/>
    <property type="match status" value="1"/>
</dbReference>
<keyword evidence="6" id="KW-0808">Transferase</keyword>
<evidence type="ECO:0000256" key="1">
    <source>
        <dbReference type="ARBA" id="ARBA00022630"/>
    </source>
</evidence>
<dbReference type="EMBL" id="LLZS01000003">
    <property type="protein sequence ID" value="KUR72880.1"/>
    <property type="molecule type" value="Genomic_DNA"/>
</dbReference>
<dbReference type="STRING" id="1117702.AQZ52_06640"/>
<dbReference type="SUPFAM" id="SSF46894">
    <property type="entry name" value="C-terminal effector domain of the bipartite response regulators"/>
    <property type="match status" value="1"/>
</dbReference>
<dbReference type="InterPro" id="IPR035965">
    <property type="entry name" value="PAS-like_dom_sf"/>
</dbReference>
<name>A0A117UXY3_9SPHN</name>
<dbReference type="PANTHER" id="PTHR47429">
    <property type="entry name" value="PROTEIN TWIN LOV 1"/>
    <property type="match status" value="1"/>
</dbReference>
<sequence>MAIGAMIENSLVAAVVSNPRLPDNPIVDCNQAFMDLTGYGREEIIGRNCRFLRGPGTEPELTQQLRDGIAAKVPVMVELLNYKRDGTPFRNAVMIAPIFDAAGELEWFLGSQVEIAGAADSVPSARAVEAREKVASLSRRQREILECIAAGRLNKQIAYELGLSERTVKLHRAAVLRALGVRTSADAIRMAIEAGL</sequence>
<dbReference type="SMART" id="SM00421">
    <property type="entry name" value="HTH_LUXR"/>
    <property type="match status" value="1"/>
</dbReference>
<keyword evidence="2" id="KW-0288">FMN</keyword>
<dbReference type="InterPro" id="IPR016032">
    <property type="entry name" value="Sig_transdc_resp-reg_C-effctor"/>
</dbReference>
<reference evidence="6 7" key="1">
    <citation type="submission" date="2015-10" db="EMBL/GenBank/DDBJ databases">
        <title>Draft genome sequence of Novosphingobium fuchskuhlense DSM 25065 isolated from a surface water sample of the southwest basin of Lake Grosse Fuchskuhle.</title>
        <authorList>
            <person name="Ruckert C."/>
            <person name="Winkler A."/>
            <person name="Glaeser J."/>
            <person name="Grossart H.-P."/>
            <person name="Kalinowski J."/>
            <person name="Glaeser S."/>
        </authorList>
    </citation>
    <scope>NUCLEOTIDE SEQUENCE [LARGE SCALE GENOMIC DNA]</scope>
    <source>
        <strain evidence="6 7">FNE08-7</strain>
    </source>
</reference>
<keyword evidence="1" id="KW-0285">Flavoprotein</keyword>
<dbReference type="OrthoDB" id="7991996at2"/>
<protein>
    <submittedName>
        <fullName evidence="6">Histidine kinase</fullName>
    </submittedName>
</protein>
<dbReference type="RefSeq" id="WP_067907555.1">
    <property type="nucleotide sequence ID" value="NZ_KQ954244.1"/>
</dbReference>
<proteinExistence type="predicted"/>
<dbReference type="PROSITE" id="PS50043">
    <property type="entry name" value="HTH_LUXR_2"/>
    <property type="match status" value="1"/>
</dbReference>
<feature type="domain" description="PAS" evidence="5">
    <location>
        <begin position="23"/>
        <end position="72"/>
    </location>
</feature>
<dbReference type="CDD" id="cd00130">
    <property type="entry name" value="PAS"/>
    <property type="match status" value="1"/>
</dbReference>
<comment type="caution">
    <text evidence="6">The sequence shown here is derived from an EMBL/GenBank/DDBJ whole genome shotgun (WGS) entry which is preliminary data.</text>
</comment>
<dbReference type="Pfam" id="PF00196">
    <property type="entry name" value="GerE"/>
    <property type="match status" value="1"/>
</dbReference>
<evidence type="ECO:0000313" key="6">
    <source>
        <dbReference type="EMBL" id="KUR72880.1"/>
    </source>
</evidence>
<organism evidence="6 7">
    <name type="scientific">Novosphingobium fuchskuhlense</name>
    <dbReference type="NCBI Taxonomy" id="1117702"/>
    <lineage>
        <taxon>Bacteria</taxon>
        <taxon>Pseudomonadati</taxon>
        <taxon>Pseudomonadota</taxon>
        <taxon>Alphaproteobacteria</taxon>
        <taxon>Sphingomonadales</taxon>
        <taxon>Sphingomonadaceae</taxon>
        <taxon>Novosphingobium</taxon>
    </lineage>
</organism>
<dbReference type="PROSITE" id="PS50112">
    <property type="entry name" value="PAS"/>
    <property type="match status" value="1"/>
</dbReference>
<evidence type="ECO:0000313" key="7">
    <source>
        <dbReference type="Proteomes" id="UP000058012"/>
    </source>
</evidence>
<dbReference type="SMART" id="SM00091">
    <property type="entry name" value="PAS"/>
    <property type="match status" value="1"/>
</dbReference>
<gene>
    <name evidence="6" type="ORF">AQZ52_06640</name>
</gene>
<dbReference type="PANTHER" id="PTHR47429:SF2">
    <property type="entry name" value="PROTEIN TWIN LOV 1"/>
    <property type="match status" value="1"/>
</dbReference>
<dbReference type="GO" id="GO:0016301">
    <property type="term" value="F:kinase activity"/>
    <property type="evidence" value="ECO:0007669"/>
    <property type="project" value="UniProtKB-KW"/>
</dbReference>
<dbReference type="Proteomes" id="UP000058012">
    <property type="component" value="Unassembled WGS sequence"/>
</dbReference>
<dbReference type="InterPro" id="IPR036388">
    <property type="entry name" value="WH-like_DNA-bd_sf"/>
</dbReference>
<dbReference type="PRINTS" id="PR00038">
    <property type="entry name" value="HTHLUXR"/>
</dbReference>
<keyword evidence="3" id="KW-0157">Chromophore</keyword>
<evidence type="ECO:0000256" key="2">
    <source>
        <dbReference type="ARBA" id="ARBA00022643"/>
    </source>
</evidence>
<evidence type="ECO:0000256" key="3">
    <source>
        <dbReference type="ARBA" id="ARBA00022991"/>
    </source>
</evidence>
<feature type="domain" description="HTH luxR-type" evidence="4">
    <location>
        <begin position="130"/>
        <end position="195"/>
    </location>
</feature>
<dbReference type="Pfam" id="PF13426">
    <property type="entry name" value="PAS_9"/>
    <property type="match status" value="1"/>
</dbReference>
<evidence type="ECO:0000259" key="5">
    <source>
        <dbReference type="PROSITE" id="PS50112"/>
    </source>
</evidence>
<accession>A0A117UXY3</accession>
<dbReference type="AlphaFoldDB" id="A0A117UXY3"/>
<dbReference type="GO" id="GO:0003677">
    <property type="term" value="F:DNA binding"/>
    <property type="evidence" value="ECO:0007669"/>
    <property type="project" value="InterPro"/>
</dbReference>
<keyword evidence="7" id="KW-1185">Reference proteome</keyword>
<dbReference type="GO" id="GO:0006355">
    <property type="term" value="P:regulation of DNA-templated transcription"/>
    <property type="evidence" value="ECO:0007669"/>
    <property type="project" value="InterPro"/>
</dbReference>
<dbReference type="InterPro" id="IPR000792">
    <property type="entry name" value="Tscrpt_reg_LuxR_C"/>
</dbReference>
<dbReference type="InterPro" id="IPR000014">
    <property type="entry name" value="PAS"/>
</dbReference>
<dbReference type="CDD" id="cd06170">
    <property type="entry name" value="LuxR_C_like"/>
    <property type="match status" value="1"/>
</dbReference>
<dbReference type="Gene3D" id="1.10.10.10">
    <property type="entry name" value="Winged helix-like DNA-binding domain superfamily/Winged helix DNA-binding domain"/>
    <property type="match status" value="1"/>
</dbReference>
<keyword evidence="6" id="KW-0418">Kinase</keyword>
<dbReference type="NCBIfam" id="TIGR00229">
    <property type="entry name" value="sensory_box"/>
    <property type="match status" value="1"/>
</dbReference>
<evidence type="ECO:0000259" key="4">
    <source>
        <dbReference type="PROSITE" id="PS50043"/>
    </source>
</evidence>